<keyword evidence="7" id="KW-1185">Reference proteome</keyword>
<dbReference type="Gene3D" id="1.25.40.10">
    <property type="entry name" value="Tetratricopeptide repeat domain"/>
    <property type="match status" value="3"/>
</dbReference>
<evidence type="ECO:0000313" key="7">
    <source>
        <dbReference type="Proteomes" id="UP000190648"/>
    </source>
</evidence>
<evidence type="ECO:0000256" key="4">
    <source>
        <dbReference type="SAM" id="Coils"/>
    </source>
</evidence>
<dbReference type="InterPro" id="IPR011990">
    <property type="entry name" value="TPR-like_helical_dom_sf"/>
</dbReference>
<reference evidence="6 7" key="1">
    <citation type="submission" date="2016-02" db="EMBL/GenBank/DDBJ databases">
        <title>Band-tailed pigeon sequencing and assembly.</title>
        <authorList>
            <person name="Soares A.E."/>
            <person name="Novak B.J."/>
            <person name="Rice E.S."/>
            <person name="O'Connell B."/>
            <person name="Chang D."/>
            <person name="Weber S."/>
            <person name="Shapiro B."/>
        </authorList>
    </citation>
    <scope>NUCLEOTIDE SEQUENCE [LARGE SCALE GENOMIC DNA]</scope>
    <source>
        <strain evidence="6">BTP2013</strain>
        <tissue evidence="6">Blood</tissue>
    </source>
</reference>
<dbReference type="InterPro" id="IPR019734">
    <property type="entry name" value="TPR_rpt"/>
</dbReference>
<feature type="repeat" description="TPR" evidence="3">
    <location>
        <begin position="534"/>
        <end position="567"/>
    </location>
</feature>
<dbReference type="PROSITE" id="PS50005">
    <property type="entry name" value="TPR"/>
    <property type="match status" value="4"/>
</dbReference>
<keyword evidence="1" id="KW-0677">Repeat</keyword>
<dbReference type="Pfam" id="PF13432">
    <property type="entry name" value="TPR_16"/>
    <property type="match status" value="1"/>
</dbReference>
<evidence type="ECO:0000313" key="6">
    <source>
        <dbReference type="EMBL" id="OPJ83191.1"/>
    </source>
</evidence>
<gene>
    <name evidence="6" type="primary">TTC6</name>
    <name evidence="6" type="ORF">AV530_010583</name>
</gene>
<organism evidence="6 7">
    <name type="scientific">Patagioenas fasciata monilis</name>
    <dbReference type="NCBI Taxonomy" id="372326"/>
    <lineage>
        <taxon>Eukaryota</taxon>
        <taxon>Metazoa</taxon>
        <taxon>Chordata</taxon>
        <taxon>Craniata</taxon>
        <taxon>Vertebrata</taxon>
        <taxon>Euteleostomi</taxon>
        <taxon>Archelosauria</taxon>
        <taxon>Archosauria</taxon>
        <taxon>Dinosauria</taxon>
        <taxon>Saurischia</taxon>
        <taxon>Theropoda</taxon>
        <taxon>Coelurosauria</taxon>
        <taxon>Aves</taxon>
        <taxon>Neognathae</taxon>
        <taxon>Neoaves</taxon>
        <taxon>Columbimorphae</taxon>
        <taxon>Columbiformes</taxon>
        <taxon>Columbidae</taxon>
        <taxon>Patagioenas</taxon>
    </lineage>
</organism>
<dbReference type="SUPFAM" id="SSF48452">
    <property type="entry name" value="TPR-like"/>
    <property type="match status" value="2"/>
</dbReference>
<dbReference type="InterPro" id="IPR050498">
    <property type="entry name" value="Ycf3"/>
</dbReference>
<comment type="caution">
    <text evidence="6">The sequence shown here is derived from an EMBL/GenBank/DDBJ whole genome shotgun (WGS) entry which is preliminary data.</text>
</comment>
<dbReference type="OrthoDB" id="1658288at2759"/>
<dbReference type="Pfam" id="PF13181">
    <property type="entry name" value="TPR_8"/>
    <property type="match status" value="1"/>
</dbReference>
<evidence type="ECO:0000256" key="5">
    <source>
        <dbReference type="SAM" id="MobiDB-lite"/>
    </source>
</evidence>
<dbReference type="SMART" id="SM00028">
    <property type="entry name" value="TPR"/>
    <property type="match status" value="10"/>
</dbReference>
<feature type="coiled-coil region" evidence="4">
    <location>
        <begin position="505"/>
        <end position="560"/>
    </location>
</feature>
<dbReference type="Proteomes" id="UP000190648">
    <property type="component" value="Unassembled WGS sequence"/>
</dbReference>
<feature type="repeat" description="TPR" evidence="3">
    <location>
        <begin position="842"/>
        <end position="875"/>
    </location>
</feature>
<proteinExistence type="predicted"/>
<dbReference type="EMBL" id="LSYS01003385">
    <property type="protein sequence ID" value="OPJ83191.1"/>
    <property type="molecule type" value="Genomic_DNA"/>
</dbReference>
<dbReference type="PANTHER" id="PTHR44858">
    <property type="entry name" value="TETRATRICOPEPTIDE REPEAT PROTEIN 6"/>
    <property type="match status" value="1"/>
</dbReference>
<feature type="repeat" description="TPR" evidence="3">
    <location>
        <begin position="636"/>
        <end position="669"/>
    </location>
</feature>
<evidence type="ECO:0000256" key="2">
    <source>
        <dbReference type="ARBA" id="ARBA00022803"/>
    </source>
</evidence>
<dbReference type="PANTHER" id="PTHR44858:SF1">
    <property type="entry name" value="UDP-N-ACETYLGLUCOSAMINE--PEPTIDE N-ACETYLGLUCOSAMINYLTRANSFERASE SPINDLY-RELATED"/>
    <property type="match status" value="1"/>
</dbReference>
<feature type="repeat" description="TPR" evidence="3">
    <location>
        <begin position="704"/>
        <end position="737"/>
    </location>
</feature>
<feature type="compositionally biased region" description="Basic and acidic residues" evidence="5">
    <location>
        <begin position="1"/>
        <end position="31"/>
    </location>
</feature>
<sequence length="966" mass="111361">MAQRKESQAAENESWPKDELLTRDKQVKQVEGKAISKIKPDEVQKELQEEHDLQQSLPPQASNVKGQDYPGIHHLCTTFPGFILPPYLQLVSRIYHTFDRRGHNILLTAEDLDNKEEGPTCSKYINLKEQAEKKRICYEGVPISEQFQNNRTDGIHFLPPHTSKSLIECQKVTEYCLKKPQLQLLGEKVSIYPEALKKFWGPAPPKFSAPISSLKEILFPTYESSTIEDIVSEDFFTDYKEEEEELKVEQDVHDFCDYRLTGLIKRSVSALEMTAFKDEIMLNISANFKTSMKELEVMKQWVAELEVEREIGKSSPTKHLFNEICDDPQSMQTDIPVEKMTTLSGQEDSENDIVLVERLQKAGIKCTVSPRRKKTKKSKKIINPRKLEAVIKKLSQPPKILTRSVSLGRLPIHDQFSIKVSSAIKQYQSPSVPCLLDFEKFAKARGGIPKETCIRMWVCGIWNRWLCETFPSRETAELPKLTESVDSQESNLQIKLIDSIQPVLLEGGTVSIEDLEKEIRRLTELIEKEENPSAFHYCRRGAIQRKLGKLKSAMDDLEKAISLEPLLLDAYWHRHLIYLFQDRFSAALNDLNFITKWSKSKRDTHLSMAEIYRKQGNNALAIISYNSAIRCSPTDDDIYFRRAELYFEENQLLLAMDDYAKCFQYNPKRTDALMKHGIYFFDCSVFMKAIQDFTAVIKEDPTNAQARLYRGRAYVKQRRYRNAMQDLAAAVHLDPSCWLAFYYRGCILRQTDPKRALQDFSVSVLINDTKENIYSFLHRGIVYSEQCQWSLAICDFESVLALDSSVIFAYLNIGLILLLHLDQHYEAIQQFTNVIEIDPLNVRAYVCRAQAYHKNHDLPSAVKDINRAIHLYPNKSQLYIIRGQYLVELKKDELASSCIQQFAEMDEESFMSQPVQQALIQSFCQNHDKAIECLYEATAIKPEPSALVILGKIQMKANKTKCFTQR</sequence>
<keyword evidence="2 3" id="KW-0802">TPR repeat</keyword>
<evidence type="ECO:0000256" key="1">
    <source>
        <dbReference type="ARBA" id="ARBA00022737"/>
    </source>
</evidence>
<feature type="compositionally biased region" description="Basic and acidic residues" evidence="5">
    <location>
        <begin position="38"/>
        <end position="53"/>
    </location>
</feature>
<dbReference type="AlphaFoldDB" id="A0A1V4KFP8"/>
<name>A0A1V4KFP8_PATFA</name>
<feature type="region of interest" description="Disordered" evidence="5">
    <location>
        <begin position="1"/>
        <end position="62"/>
    </location>
</feature>
<accession>A0A1V4KFP8</accession>
<dbReference type="Pfam" id="PF13414">
    <property type="entry name" value="TPR_11"/>
    <property type="match status" value="1"/>
</dbReference>
<evidence type="ECO:0000256" key="3">
    <source>
        <dbReference type="PROSITE-ProRule" id="PRU00339"/>
    </source>
</evidence>
<protein>
    <submittedName>
        <fullName evidence="6">Tetratricopeptide repeat protein 6 isoform B</fullName>
    </submittedName>
</protein>
<keyword evidence="4" id="KW-0175">Coiled coil</keyword>